<proteinExistence type="predicted"/>
<protein>
    <submittedName>
        <fullName evidence="4">Reverse transcriptase domain-containing protein</fullName>
    </submittedName>
</protein>
<reference evidence="4" key="2">
    <citation type="submission" date="2019-09" db="UniProtKB">
        <authorList>
            <consortium name="WormBaseParasite"/>
        </authorList>
    </citation>
    <scope>IDENTIFICATION</scope>
</reference>
<reference evidence="2 3" key="1">
    <citation type="submission" date="2018-11" db="EMBL/GenBank/DDBJ databases">
        <authorList>
            <consortium name="Pathogen Informatics"/>
        </authorList>
    </citation>
    <scope>NUCLEOTIDE SEQUENCE [LARGE SCALE GENOMIC DNA]</scope>
</reference>
<gene>
    <name evidence="2" type="ORF">HPBE_LOCUS12754</name>
</gene>
<dbReference type="PANTHER" id="PTHR19446">
    <property type="entry name" value="REVERSE TRANSCRIPTASES"/>
    <property type="match status" value="1"/>
</dbReference>
<evidence type="ECO:0000313" key="4">
    <source>
        <dbReference type="WBParaSite" id="HPBE_0001275301-mRNA-1"/>
    </source>
</evidence>
<dbReference type="WBParaSite" id="HPBE_0001275301-mRNA-1">
    <property type="protein sequence ID" value="HPBE_0001275301-mRNA-1"/>
    <property type="gene ID" value="HPBE_0001275301"/>
</dbReference>
<name>A0A183FWE9_HELPZ</name>
<keyword evidence="3" id="KW-1185">Reference proteome</keyword>
<evidence type="ECO:0000313" key="3">
    <source>
        <dbReference type="Proteomes" id="UP000050761"/>
    </source>
</evidence>
<accession>A0A3P7YXI3</accession>
<feature type="region of interest" description="Disordered" evidence="1">
    <location>
        <begin position="1"/>
        <end position="26"/>
    </location>
</feature>
<sequence>MKNSLVEKSKKNNQRKDPSHPGRRKRLIRKPCYMAFLDFEKAYERLPWAVLWKSLRGGGVPERLITFVKDMYEDPKAAV</sequence>
<evidence type="ECO:0000256" key="1">
    <source>
        <dbReference type="SAM" id="MobiDB-lite"/>
    </source>
</evidence>
<dbReference type="EMBL" id="UZAH01027624">
    <property type="protein sequence ID" value="VDO93466.1"/>
    <property type="molecule type" value="Genomic_DNA"/>
</dbReference>
<evidence type="ECO:0000313" key="2">
    <source>
        <dbReference type="EMBL" id="VDO93466.1"/>
    </source>
</evidence>
<accession>A0A183FWE9</accession>
<organism evidence="3 4">
    <name type="scientific">Heligmosomoides polygyrus</name>
    <name type="common">Parasitic roundworm</name>
    <dbReference type="NCBI Taxonomy" id="6339"/>
    <lineage>
        <taxon>Eukaryota</taxon>
        <taxon>Metazoa</taxon>
        <taxon>Ecdysozoa</taxon>
        <taxon>Nematoda</taxon>
        <taxon>Chromadorea</taxon>
        <taxon>Rhabditida</taxon>
        <taxon>Rhabditina</taxon>
        <taxon>Rhabditomorpha</taxon>
        <taxon>Strongyloidea</taxon>
        <taxon>Heligmosomidae</taxon>
        <taxon>Heligmosomoides</taxon>
    </lineage>
</organism>
<feature type="compositionally biased region" description="Basic and acidic residues" evidence="1">
    <location>
        <begin position="1"/>
        <end position="20"/>
    </location>
</feature>
<dbReference type="Proteomes" id="UP000050761">
    <property type="component" value="Unassembled WGS sequence"/>
</dbReference>
<dbReference type="OrthoDB" id="410104at2759"/>
<dbReference type="AlphaFoldDB" id="A0A183FWE9"/>